<keyword evidence="2" id="KW-1185">Reference proteome</keyword>
<accession>A0A9P0M8U1</accession>
<dbReference type="OrthoDB" id="6930896at2759"/>
<protein>
    <submittedName>
        <fullName evidence="1">Uncharacterized protein</fullName>
    </submittedName>
</protein>
<evidence type="ECO:0000313" key="1">
    <source>
        <dbReference type="EMBL" id="CAH2011478.1"/>
    </source>
</evidence>
<proteinExistence type="predicted"/>
<sequence>MHDRNTSDLGMEDLRQRILAATDEMKRTLSTKVTVTQLRRKLRACIRNNGRQFEQDL</sequence>
<comment type="caution">
    <text evidence="1">The sequence shown here is derived from an EMBL/GenBank/DDBJ whole genome shotgun (WGS) entry which is preliminary data.</text>
</comment>
<gene>
    <name evidence="1" type="ORF">ACAOBT_LOCUS32184</name>
</gene>
<dbReference type="EMBL" id="CAKOFQ010008072">
    <property type="protein sequence ID" value="CAH2011478.1"/>
    <property type="molecule type" value="Genomic_DNA"/>
</dbReference>
<name>A0A9P0M8U1_ACAOB</name>
<dbReference type="AlphaFoldDB" id="A0A9P0M8U1"/>
<organism evidence="1 2">
    <name type="scientific">Acanthoscelides obtectus</name>
    <name type="common">Bean weevil</name>
    <name type="synonym">Bruchus obtectus</name>
    <dbReference type="NCBI Taxonomy" id="200917"/>
    <lineage>
        <taxon>Eukaryota</taxon>
        <taxon>Metazoa</taxon>
        <taxon>Ecdysozoa</taxon>
        <taxon>Arthropoda</taxon>
        <taxon>Hexapoda</taxon>
        <taxon>Insecta</taxon>
        <taxon>Pterygota</taxon>
        <taxon>Neoptera</taxon>
        <taxon>Endopterygota</taxon>
        <taxon>Coleoptera</taxon>
        <taxon>Polyphaga</taxon>
        <taxon>Cucujiformia</taxon>
        <taxon>Chrysomeloidea</taxon>
        <taxon>Chrysomelidae</taxon>
        <taxon>Bruchinae</taxon>
        <taxon>Bruchini</taxon>
        <taxon>Acanthoscelides</taxon>
    </lineage>
</organism>
<reference evidence="1" key="1">
    <citation type="submission" date="2022-03" db="EMBL/GenBank/DDBJ databases">
        <authorList>
            <person name="Sayadi A."/>
        </authorList>
    </citation>
    <scope>NUCLEOTIDE SEQUENCE</scope>
</reference>
<evidence type="ECO:0000313" key="2">
    <source>
        <dbReference type="Proteomes" id="UP001152888"/>
    </source>
</evidence>
<dbReference type="Proteomes" id="UP001152888">
    <property type="component" value="Unassembled WGS sequence"/>
</dbReference>